<name>A0A8S0U6X4_OLEEU</name>
<dbReference type="Gramene" id="OE9A102949T1">
    <property type="protein sequence ID" value="OE9A102949C1"/>
    <property type="gene ID" value="OE9A102949"/>
</dbReference>
<keyword evidence="2" id="KW-1185">Reference proteome</keyword>
<reference evidence="1 2" key="1">
    <citation type="submission" date="2019-12" db="EMBL/GenBank/DDBJ databases">
        <authorList>
            <person name="Alioto T."/>
            <person name="Alioto T."/>
            <person name="Gomez Garrido J."/>
        </authorList>
    </citation>
    <scope>NUCLEOTIDE SEQUENCE [LARGE SCALE GENOMIC DNA]</scope>
</reference>
<proteinExistence type="predicted"/>
<protein>
    <submittedName>
        <fullName evidence="1">Uncharacterized protein</fullName>
    </submittedName>
</protein>
<sequence length="81" mass="8800">MIVQVLDLTNYKYKGKGSSSTNNPAVEPTFQFPTPMMSHEARSSGVNCGPAASICSQSIALDVPTESRGAEELKLRLQQVW</sequence>
<dbReference type="Proteomes" id="UP000594638">
    <property type="component" value="Unassembled WGS sequence"/>
</dbReference>
<comment type="caution">
    <text evidence="1">The sequence shown here is derived from an EMBL/GenBank/DDBJ whole genome shotgun (WGS) entry which is preliminary data.</text>
</comment>
<dbReference type="AlphaFoldDB" id="A0A8S0U6X4"/>
<organism evidence="1 2">
    <name type="scientific">Olea europaea subsp. europaea</name>
    <dbReference type="NCBI Taxonomy" id="158383"/>
    <lineage>
        <taxon>Eukaryota</taxon>
        <taxon>Viridiplantae</taxon>
        <taxon>Streptophyta</taxon>
        <taxon>Embryophyta</taxon>
        <taxon>Tracheophyta</taxon>
        <taxon>Spermatophyta</taxon>
        <taxon>Magnoliopsida</taxon>
        <taxon>eudicotyledons</taxon>
        <taxon>Gunneridae</taxon>
        <taxon>Pentapetalae</taxon>
        <taxon>asterids</taxon>
        <taxon>lamiids</taxon>
        <taxon>Lamiales</taxon>
        <taxon>Oleaceae</taxon>
        <taxon>Oleeae</taxon>
        <taxon>Olea</taxon>
    </lineage>
</organism>
<evidence type="ECO:0000313" key="2">
    <source>
        <dbReference type="Proteomes" id="UP000594638"/>
    </source>
</evidence>
<evidence type="ECO:0000313" key="1">
    <source>
        <dbReference type="EMBL" id="CAA3014028.1"/>
    </source>
</evidence>
<dbReference type="EMBL" id="CACTIH010007464">
    <property type="protein sequence ID" value="CAA3014028.1"/>
    <property type="molecule type" value="Genomic_DNA"/>
</dbReference>
<accession>A0A8S0U6X4</accession>
<gene>
    <name evidence="1" type="ORF">OLEA9_A102949</name>
</gene>